<keyword evidence="5" id="KW-0680">Restriction system</keyword>
<reference evidence="7 8" key="1">
    <citation type="submission" date="2024-09" db="EMBL/GenBank/DDBJ databases">
        <authorList>
            <person name="Sun Q."/>
            <person name="Mori K."/>
        </authorList>
    </citation>
    <scope>NUCLEOTIDE SEQUENCE [LARGE SCALE GENOMIC DNA]</scope>
    <source>
        <strain evidence="7 8">JCM 13503</strain>
    </source>
</reference>
<dbReference type="PANTHER" id="PTHR10629:SF52">
    <property type="entry name" value="DNA (CYTOSINE-5)-METHYLTRANSFERASE 1"/>
    <property type="match status" value="1"/>
</dbReference>
<feature type="active site" evidence="6">
    <location>
        <position position="76"/>
    </location>
</feature>
<dbReference type="RefSeq" id="WP_380009588.1">
    <property type="nucleotide sequence ID" value="NZ_JBHLYR010000032.1"/>
</dbReference>
<dbReference type="Gene3D" id="3.40.50.150">
    <property type="entry name" value="Vaccinia Virus protein VP39"/>
    <property type="match status" value="1"/>
</dbReference>
<comment type="similarity">
    <text evidence="6">Belongs to the class I-like SAM-binding methyltransferase superfamily. C5-methyltransferase family.</text>
</comment>
<keyword evidence="8" id="KW-1185">Reference proteome</keyword>
<sequence>MEMFAGAGGLAVGVHLAGFKHLGLIEWDGYAASTLRRNSESVLGIDPARVIHGDARAVDYTAYTGKIDLLSGGPPCQPFSTGGANAGDLDPRNMFPVFLDAVKTVRPRAILMENVKGLMRVKFKDYFEYIQLRLQFPFARIDAAAPWEQQLVALREVKPSDCADDERYVLDVRLLDTADFGVPQRRERVIFMALRADLGLTPMPPAPTHSKLALFHDQWVTGQYWKRHGVRAHDQLTGRDQAIRDALVGSLLPLDGLKPWRTVRDAISDLPPAVDRGEEPHIVNHVQHPGARIYPPCHLGSPPDLPAKALKAGTHGTPGGENLLHSAHDGVIRYFTTREAGRLQTFPDEWEFLGTWGACIKQLGNAVPVQLGQVYATAIRQQLLTLAPETALAVPR</sequence>
<dbReference type="EC" id="2.1.1.37" evidence="1"/>
<evidence type="ECO:0000313" key="8">
    <source>
        <dbReference type="Proteomes" id="UP001589733"/>
    </source>
</evidence>
<dbReference type="InterPro" id="IPR050390">
    <property type="entry name" value="C5-Methyltransferase"/>
</dbReference>
<dbReference type="GO" id="GO:0032259">
    <property type="term" value="P:methylation"/>
    <property type="evidence" value="ECO:0007669"/>
    <property type="project" value="UniProtKB-KW"/>
</dbReference>
<dbReference type="Gene3D" id="3.90.120.10">
    <property type="entry name" value="DNA Methylase, subunit A, domain 2"/>
    <property type="match status" value="1"/>
</dbReference>
<evidence type="ECO:0000256" key="6">
    <source>
        <dbReference type="PROSITE-ProRule" id="PRU01016"/>
    </source>
</evidence>
<dbReference type="PROSITE" id="PS51679">
    <property type="entry name" value="SAM_MT_C5"/>
    <property type="match status" value="1"/>
</dbReference>
<organism evidence="7 8">
    <name type="scientific">Deinococcus oregonensis</name>
    <dbReference type="NCBI Taxonomy" id="1805970"/>
    <lineage>
        <taxon>Bacteria</taxon>
        <taxon>Thermotogati</taxon>
        <taxon>Deinococcota</taxon>
        <taxon>Deinococci</taxon>
        <taxon>Deinococcales</taxon>
        <taxon>Deinococcaceae</taxon>
        <taxon>Deinococcus</taxon>
    </lineage>
</organism>
<dbReference type="InterPro" id="IPR001525">
    <property type="entry name" value="C5_MeTfrase"/>
</dbReference>
<dbReference type="InterPro" id="IPR029063">
    <property type="entry name" value="SAM-dependent_MTases_sf"/>
</dbReference>
<dbReference type="PANTHER" id="PTHR10629">
    <property type="entry name" value="CYTOSINE-SPECIFIC METHYLTRANSFERASE"/>
    <property type="match status" value="1"/>
</dbReference>
<evidence type="ECO:0000256" key="2">
    <source>
        <dbReference type="ARBA" id="ARBA00022603"/>
    </source>
</evidence>
<accession>A0ABV6AYD2</accession>
<evidence type="ECO:0000256" key="5">
    <source>
        <dbReference type="ARBA" id="ARBA00022747"/>
    </source>
</evidence>
<dbReference type="PROSITE" id="PS00094">
    <property type="entry name" value="C5_MTASE_1"/>
    <property type="match status" value="1"/>
</dbReference>
<proteinExistence type="inferred from homology"/>
<keyword evidence="3 6" id="KW-0808">Transferase</keyword>
<evidence type="ECO:0000256" key="1">
    <source>
        <dbReference type="ARBA" id="ARBA00011975"/>
    </source>
</evidence>
<evidence type="ECO:0000256" key="3">
    <source>
        <dbReference type="ARBA" id="ARBA00022679"/>
    </source>
</evidence>
<keyword evidence="2 6" id="KW-0489">Methyltransferase</keyword>
<dbReference type="SUPFAM" id="SSF53335">
    <property type="entry name" value="S-adenosyl-L-methionine-dependent methyltransferases"/>
    <property type="match status" value="1"/>
</dbReference>
<dbReference type="PRINTS" id="PR00105">
    <property type="entry name" value="C5METTRFRASE"/>
</dbReference>
<dbReference type="GO" id="GO:0003886">
    <property type="term" value="F:DNA (cytosine-5-)-methyltransferase activity"/>
    <property type="evidence" value="ECO:0007669"/>
    <property type="project" value="UniProtKB-EC"/>
</dbReference>
<dbReference type="InterPro" id="IPR018117">
    <property type="entry name" value="C5_DNA_meth_AS"/>
</dbReference>
<dbReference type="Pfam" id="PF00145">
    <property type="entry name" value="DNA_methylase"/>
    <property type="match status" value="2"/>
</dbReference>
<comment type="caution">
    <text evidence="7">The sequence shown here is derived from an EMBL/GenBank/DDBJ whole genome shotgun (WGS) entry which is preliminary data.</text>
</comment>
<evidence type="ECO:0000256" key="4">
    <source>
        <dbReference type="ARBA" id="ARBA00022691"/>
    </source>
</evidence>
<dbReference type="EMBL" id="JBHLYR010000032">
    <property type="protein sequence ID" value="MFB9992521.1"/>
    <property type="molecule type" value="Genomic_DNA"/>
</dbReference>
<protein>
    <recommendedName>
        <fullName evidence="1">DNA (cytosine-5-)-methyltransferase</fullName>
        <ecNumber evidence="1">2.1.1.37</ecNumber>
    </recommendedName>
</protein>
<evidence type="ECO:0000313" key="7">
    <source>
        <dbReference type="EMBL" id="MFB9992521.1"/>
    </source>
</evidence>
<name>A0ABV6AYD2_9DEIO</name>
<gene>
    <name evidence="7" type="ORF">ACFFLM_11140</name>
</gene>
<keyword evidence="4 6" id="KW-0949">S-adenosyl-L-methionine</keyword>
<dbReference type="Proteomes" id="UP001589733">
    <property type="component" value="Unassembled WGS sequence"/>
</dbReference>